<reference evidence="4 5" key="1">
    <citation type="journal article" date="2014" name="Int. J. Syst. Evol. Microbiol.">
        <title>Complete genome sequence of Corynebacterium casei LMG S-19264T (=DSM 44701T), isolated from a smear-ripened cheese.</title>
        <authorList>
            <consortium name="US DOE Joint Genome Institute (JGI-PGF)"/>
            <person name="Walter F."/>
            <person name="Albersmeier A."/>
            <person name="Kalinowski J."/>
            <person name="Ruckert C."/>
        </authorList>
    </citation>
    <scope>NUCLEOTIDE SEQUENCE [LARGE SCALE GENOMIC DNA]</scope>
    <source>
        <strain evidence="4 5">CGMCC 1.16330</strain>
    </source>
</reference>
<evidence type="ECO:0000259" key="3">
    <source>
        <dbReference type="Pfam" id="PF06808"/>
    </source>
</evidence>
<accession>A0A8J3EDE9</accession>
<dbReference type="InterPro" id="IPR010656">
    <property type="entry name" value="DctM"/>
</dbReference>
<keyword evidence="1" id="KW-0813">Transport</keyword>
<dbReference type="Proteomes" id="UP000597507">
    <property type="component" value="Unassembled WGS sequence"/>
</dbReference>
<feature type="transmembrane region" description="Helical" evidence="2">
    <location>
        <begin position="574"/>
        <end position="593"/>
    </location>
</feature>
<keyword evidence="2" id="KW-1133">Transmembrane helix</keyword>
<comment type="function">
    <text evidence="1">Part of the tripartite ATP-independent periplasmic (TRAP) transport system.</text>
</comment>
<organism evidence="4 5">
    <name type="scientific">Caldovatus sediminis</name>
    <dbReference type="NCBI Taxonomy" id="2041189"/>
    <lineage>
        <taxon>Bacteria</taxon>
        <taxon>Pseudomonadati</taxon>
        <taxon>Pseudomonadota</taxon>
        <taxon>Alphaproteobacteria</taxon>
        <taxon>Acetobacterales</taxon>
        <taxon>Roseomonadaceae</taxon>
        <taxon>Caldovatus</taxon>
    </lineage>
</organism>
<feature type="transmembrane region" description="Helical" evidence="2">
    <location>
        <begin position="25"/>
        <end position="46"/>
    </location>
</feature>
<proteinExistence type="predicted"/>
<feature type="domain" description="TRAP C4-dicarboxylate transport system permease DctM subunit" evidence="3">
    <location>
        <begin position="130"/>
        <end position="564"/>
    </location>
</feature>
<evidence type="ECO:0000256" key="1">
    <source>
        <dbReference type="RuleBase" id="RU369079"/>
    </source>
</evidence>
<dbReference type="PANTHER" id="PTHR43849">
    <property type="entry name" value="BLL3936 PROTEIN"/>
    <property type="match status" value="1"/>
</dbReference>
<feature type="transmembrane region" description="Helical" evidence="2">
    <location>
        <begin position="314"/>
        <end position="333"/>
    </location>
</feature>
<keyword evidence="5" id="KW-1185">Reference proteome</keyword>
<feature type="transmembrane region" description="Helical" evidence="2">
    <location>
        <begin position="382"/>
        <end position="399"/>
    </location>
</feature>
<keyword evidence="1" id="KW-1003">Cell membrane</keyword>
<feature type="transmembrane region" description="Helical" evidence="2">
    <location>
        <begin position="58"/>
        <end position="76"/>
    </location>
</feature>
<feature type="transmembrane region" description="Helical" evidence="2">
    <location>
        <begin position="541"/>
        <end position="562"/>
    </location>
</feature>
<sequence>MGGDTGAEPARLAPAEGGGDRLRGFAYWIALVLGCGGILLTINQTFNLHLTGAPIIDTSFYYLLLGLFLSLAFLAYPAHGAAWRTIPWYDWGLFAACLGATSYLAWNGSRIVSEGWDLAAPPEAVAVAGIVCAIALEAVRRAAGIVLFLICAVFAAYPLFADSMPGFLWGPGSGLAETLSAHAMGVESIIGVPLRTVASLLVGFLIFGSALVVTGGGEFFMALAVALLGRTRGGPAKVSVMASGFFGSLSGSVISNVVTTGRLTIPTMKRVGYPAHYAGAVEACASTGGALMPPVMGAVAFVMAEFLNVPYSTVLIAAIVPALLYYGGLLLQADHYAARNGLKGQPAEEIPPLLPILKEGWHFLFSLGLLVYLLLVMKREALAPYIATCVLLGTTVAFGSKRFGLAGLRDLAIDTTRSIVNLVAVLAGVGFIVGSLSYTGVGGAFSRELLQFAGGNIYLLLVLGALTSFILGMGMTATACYIFLAVTLAPALISGGLHPTASHLFILYWGLMSFITPPVALAAITAASIAKADPWRTGTQAMRLGVVNFLVPFLFVLNPTLIMVGEPLHILHDVATACFAVWMIAATLEGWLVGIGRIAWPARALLAVGALGMLTPGLTSDLVGGALLALVYGGTALFRRRAPARGA</sequence>
<dbReference type="AlphaFoldDB" id="A0A8J3EDE9"/>
<feature type="transmembrane region" description="Helical" evidence="2">
    <location>
        <begin position="278"/>
        <end position="302"/>
    </location>
</feature>
<feature type="transmembrane region" description="Helical" evidence="2">
    <location>
        <begin position="201"/>
        <end position="228"/>
    </location>
</feature>
<feature type="transmembrane region" description="Helical" evidence="2">
    <location>
        <begin position="457"/>
        <end position="486"/>
    </location>
</feature>
<dbReference type="GO" id="GO:0022857">
    <property type="term" value="F:transmembrane transporter activity"/>
    <property type="evidence" value="ECO:0007669"/>
    <property type="project" value="UniProtKB-UniRule"/>
</dbReference>
<feature type="transmembrane region" description="Helical" evidence="2">
    <location>
        <begin position="506"/>
        <end position="529"/>
    </location>
</feature>
<evidence type="ECO:0000313" key="5">
    <source>
        <dbReference type="Proteomes" id="UP000597507"/>
    </source>
</evidence>
<keyword evidence="1" id="KW-0997">Cell inner membrane</keyword>
<dbReference type="NCBIfam" id="TIGR02123">
    <property type="entry name" value="TRAP_fused"/>
    <property type="match status" value="1"/>
</dbReference>
<keyword evidence="2" id="KW-0812">Transmembrane</keyword>
<dbReference type="PANTHER" id="PTHR43849:SF2">
    <property type="entry name" value="BLL3936 PROTEIN"/>
    <property type="match status" value="1"/>
</dbReference>
<dbReference type="GO" id="GO:0005886">
    <property type="term" value="C:plasma membrane"/>
    <property type="evidence" value="ECO:0007669"/>
    <property type="project" value="UniProtKB-SubCell"/>
</dbReference>
<comment type="subcellular location">
    <subcellularLocation>
        <location evidence="1">Cell inner membrane</location>
        <topology evidence="1">Multi-pass membrane protein</topology>
    </subcellularLocation>
</comment>
<feature type="transmembrane region" description="Helical" evidence="2">
    <location>
        <begin position="240"/>
        <end position="258"/>
    </location>
</feature>
<feature type="transmembrane region" description="Helical" evidence="2">
    <location>
        <begin position="88"/>
        <end position="106"/>
    </location>
</feature>
<feature type="transmembrane region" description="Helical" evidence="2">
    <location>
        <begin position="419"/>
        <end position="445"/>
    </location>
</feature>
<comment type="caution">
    <text evidence="4">The sequence shown here is derived from an EMBL/GenBank/DDBJ whole genome shotgun (WGS) entry which is preliminary data.</text>
</comment>
<dbReference type="InterPro" id="IPR011853">
    <property type="entry name" value="TRAP_DctM-Dct_fused"/>
</dbReference>
<protein>
    <submittedName>
        <fullName evidence="4">C4-dicarboxylate ABC transporter</fullName>
    </submittedName>
</protein>
<feature type="transmembrane region" description="Helical" evidence="2">
    <location>
        <begin position="143"/>
        <end position="160"/>
    </location>
</feature>
<evidence type="ECO:0000313" key="4">
    <source>
        <dbReference type="EMBL" id="GGG30043.1"/>
    </source>
</evidence>
<dbReference type="RefSeq" id="WP_229677888.1">
    <property type="nucleotide sequence ID" value="NZ_BMKS01000004.1"/>
</dbReference>
<dbReference type="Pfam" id="PF06808">
    <property type="entry name" value="DctM"/>
    <property type="match status" value="1"/>
</dbReference>
<evidence type="ECO:0000256" key="2">
    <source>
        <dbReference type="SAM" id="Phobius"/>
    </source>
</evidence>
<name>A0A8J3EDE9_9PROT</name>
<feature type="transmembrane region" description="Helical" evidence="2">
    <location>
        <begin position="353"/>
        <end position="375"/>
    </location>
</feature>
<keyword evidence="2" id="KW-0472">Membrane</keyword>
<gene>
    <name evidence="4" type="ORF">GCM10010964_17470</name>
</gene>
<dbReference type="EMBL" id="BMKS01000004">
    <property type="protein sequence ID" value="GGG30043.1"/>
    <property type="molecule type" value="Genomic_DNA"/>
</dbReference>